<keyword evidence="4" id="KW-1185">Reference proteome</keyword>
<evidence type="ECO:0000313" key="3">
    <source>
        <dbReference type="EMBL" id="SPM40550.1"/>
    </source>
</evidence>
<keyword evidence="1" id="KW-1133">Transmembrane helix</keyword>
<accession>A0A2U3P9Z1</accession>
<keyword evidence="1" id="KW-0472">Membrane</keyword>
<evidence type="ECO:0000259" key="2">
    <source>
        <dbReference type="Pfam" id="PF05305"/>
    </source>
</evidence>
<protein>
    <submittedName>
        <fullName evidence="3">Mycobacterium numidiamassiliense ORFan</fullName>
    </submittedName>
</protein>
<dbReference type="InterPro" id="IPR007969">
    <property type="entry name" value="DUF732"/>
</dbReference>
<proteinExistence type="predicted"/>
<evidence type="ECO:0000313" key="4">
    <source>
        <dbReference type="Proteomes" id="UP000240424"/>
    </source>
</evidence>
<name>A0A2U3P9Z1_9MYCO</name>
<dbReference type="RefSeq" id="WP_077079333.1">
    <property type="nucleotide sequence ID" value="NZ_FUEZ01000004.1"/>
</dbReference>
<organism evidence="3 4">
    <name type="scientific">Mycobacterium numidiamassiliense</name>
    <dbReference type="NCBI Taxonomy" id="1841861"/>
    <lineage>
        <taxon>Bacteria</taxon>
        <taxon>Bacillati</taxon>
        <taxon>Actinomycetota</taxon>
        <taxon>Actinomycetes</taxon>
        <taxon>Mycobacteriales</taxon>
        <taxon>Mycobacteriaceae</taxon>
        <taxon>Mycobacterium</taxon>
    </lineage>
</organism>
<feature type="domain" description="DUF732" evidence="2">
    <location>
        <begin position="90"/>
        <end position="167"/>
    </location>
</feature>
<dbReference type="EMBL" id="FUEZ01000004">
    <property type="protein sequence ID" value="SPM40550.1"/>
    <property type="molecule type" value="Genomic_DNA"/>
</dbReference>
<dbReference type="Pfam" id="PF05305">
    <property type="entry name" value="DUF732"/>
    <property type="match status" value="1"/>
</dbReference>
<reference evidence="3 4" key="1">
    <citation type="submission" date="2017-01" db="EMBL/GenBank/DDBJ databases">
        <authorList>
            <consortium name="Urmite Genomes"/>
        </authorList>
    </citation>
    <scope>NUCLEOTIDE SEQUENCE [LARGE SCALE GENOMIC DNA]</scope>
    <source>
        <strain evidence="3 4">AB215</strain>
    </source>
</reference>
<dbReference type="Proteomes" id="UP000240424">
    <property type="component" value="Unassembled WGS sequence"/>
</dbReference>
<keyword evidence="1" id="KW-0812">Transmembrane</keyword>
<dbReference type="STRING" id="1841861.GCA_900157365_01070"/>
<dbReference type="AlphaFoldDB" id="A0A2U3P9Z1"/>
<sequence>MDETMRGPACEAETVRIAQAESNWPAISRVMGAALACGVGGVAAALLIRQPGHVATIQAPPIATYVVTASATATVTRAPALPRPQAKTPDDLFVALLPEDNWDTASWNGYDRATAIATGKEQSEYLARPGATLDSATRAFRVKYPDTTTDDTARSWIRDAAQAFCPQEMP</sequence>
<evidence type="ECO:0000256" key="1">
    <source>
        <dbReference type="SAM" id="Phobius"/>
    </source>
</evidence>
<gene>
    <name evidence="3" type="ORF">MNAB215_2751</name>
</gene>
<feature type="transmembrane region" description="Helical" evidence="1">
    <location>
        <begin position="26"/>
        <end position="48"/>
    </location>
</feature>